<dbReference type="Proteomes" id="UP000292927">
    <property type="component" value="Unassembled WGS sequence"/>
</dbReference>
<dbReference type="AlphaFoldDB" id="A0A4V2F850"/>
<keyword evidence="1" id="KW-1133">Transmembrane helix</keyword>
<evidence type="ECO:0008006" key="4">
    <source>
        <dbReference type="Google" id="ProtNLM"/>
    </source>
</evidence>
<name>A0A4V2F850_9FIRM</name>
<keyword evidence="1" id="KW-0812">Transmembrane</keyword>
<evidence type="ECO:0000313" key="2">
    <source>
        <dbReference type="EMBL" id="RZT02187.1"/>
    </source>
</evidence>
<keyword evidence="3" id="KW-1185">Reference proteome</keyword>
<proteinExistence type="predicted"/>
<evidence type="ECO:0000256" key="1">
    <source>
        <dbReference type="SAM" id="Phobius"/>
    </source>
</evidence>
<organism evidence="2 3">
    <name type="scientific">Cuneatibacter caecimuris</name>
    <dbReference type="NCBI Taxonomy" id="1796618"/>
    <lineage>
        <taxon>Bacteria</taxon>
        <taxon>Bacillati</taxon>
        <taxon>Bacillota</taxon>
        <taxon>Clostridia</taxon>
        <taxon>Lachnospirales</taxon>
        <taxon>Lachnospiraceae</taxon>
        <taxon>Cuneatibacter</taxon>
    </lineage>
</organism>
<reference evidence="2 3" key="1">
    <citation type="submission" date="2019-02" db="EMBL/GenBank/DDBJ databases">
        <title>Genomic Encyclopedia of Type Strains, Phase IV (KMG-IV): sequencing the most valuable type-strain genomes for metagenomic binning, comparative biology and taxonomic classification.</title>
        <authorList>
            <person name="Goeker M."/>
        </authorList>
    </citation>
    <scope>NUCLEOTIDE SEQUENCE [LARGE SCALE GENOMIC DNA]</scope>
    <source>
        <strain evidence="2 3">DSM 29486</strain>
    </source>
</reference>
<comment type="caution">
    <text evidence="2">The sequence shown here is derived from an EMBL/GenBank/DDBJ whole genome shotgun (WGS) entry which is preliminary data.</text>
</comment>
<feature type="transmembrane region" description="Helical" evidence="1">
    <location>
        <begin position="46"/>
        <end position="67"/>
    </location>
</feature>
<dbReference type="RefSeq" id="WP_130432337.1">
    <property type="nucleotide sequence ID" value="NZ_SGXF01000001.1"/>
</dbReference>
<sequence>MKQEKILNILGQVDEKYIEEAAPEELVMNPPAVIYPFRGKGKIKTALIAAVIIILSCTAVAAAAYLYQVYITNRDTVLPSYQITAELNIQTVSSDALKELSQPPYQIYKASYAGVEDYLDIDLLISDRLESMVLGDGVDIQGSYTKGERPITSITLRSRHDTGAAMSGYIDMFVYMSIGTKKPYEQITEINNPELREKDAILSEYVSEVNGIHAKFAVYETIGYASAYFVDNGILYSISVSGFAEEDHIDLAEYLKGLIDTFG</sequence>
<evidence type="ECO:0000313" key="3">
    <source>
        <dbReference type="Proteomes" id="UP000292927"/>
    </source>
</evidence>
<dbReference type="EMBL" id="SGXF01000001">
    <property type="protein sequence ID" value="RZT02187.1"/>
    <property type="molecule type" value="Genomic_DNA"/>
</dbReference>
<keyword evidence="1" id="KW-0472">Membrane</keyword>
<gene>
    <name evidence="2" type="ORF">EV209_0296</name>
</gene>
<accession>A0A4V2F850</accession>
<protein>
    <recommendedName>
        <fullName evidence="4">DUF4367 domain-containing protein</fullName>
    </recommendedName>
</protein>